<comment type="caution">
    <text evidence="1">The sequence shown here is derived from an EMBL/GenBank/DDBJ whole genome shotgun (WGS) entry which is preliminary data.</text>
</comment>
<dbReference type="EMBL" id="JACASF010000008">
    <property type="protein sequence ID" value="KAF6462163.1"/>
    <property type="molecule type" value="Genomic_DNA"/>
</dbReference>
<accession>A0A7J8GQ59</accession>
<protein>
    <submittedName>
        <fullName evidence="1">Uncharacterized protein</fullName>
    </submittedName>
</protein>
<name>A0A7J8GQ59_MOLMO</name>
<keyword evidence="2" id="KW-1185">Reference proteome</keyword>
<sequence length="129" mass="14107">MAGQQSTSNLQEEVYPSPWVFCRALPPLTAESVPQMHCSPWGASDSILGCPPAQTCEAQLAVGDSDRENPTCSPSEMQPERSELCCVRHGEKFGHFCSMLGAPVWCARGQKNTHSTMDVWHLKNVTSSL</sequence>
<dbReference type="InParanoid" id="A0A7J8GQ59"/>
<evidence type="ECO:0000313" key="2">
    <source>
        <dbReference type="Proteomes" id="UP000550707"/>
    </source>
</evidence>
<proteinExistence type="predicted"/>
<gene>
    <name evidence="1" type="ORF">HJG59_011227</name>
</gene>
<organism evidence="1 2">
    <name type="scientific">Molossus molossus</name>
    <name type="common">Pallas' mastiff bat</name>
    <name type="synonym">Vespertilio molossus</name>
    <dbReference type="NCBI Taxonomy" id="27622"/>
    <lineage>
        <taxon>Eukaryota</taxon>
        <taxon>Metazoa</taxon>
        <taxon>Chordata</taxon>
        <taxon>Craniata</taxon>
        <taxon>Vertebrata</taxon>
        <taxon>Euteleostomi</taxon>
        <taxon>Mammalia</taxon>
        <taxon>Eutheria</taxon>
        <taxon>Laurasiatheria</taxon>
        <taxon>Chiroptera</taxon>
        <taxon>Yangochiroptera</taxon>
        <taxon>Molossidae</taxon>
        <taxon>Molossus</taxon>
    </lineage>
</organism>
<dbReference type="AlphaFoldDB" id="A0A7J8GQ59"/>
<reference evidence="1 2" key="1">
    <citation type="journal article" date="2020" name="Nature">
        <title>Six reference-quality genomes reveal evolution of bat adaptations.</title>
        <authorList>
            <person name="Jebb D."/>
            <person name="Huang Z."/>
            <person name="Pippel M."/>
            <person name="Hughes G.M."/>
            <person name="Lavrichenko K."/>
            <person name="Devanna P."/>
            <person name="Winkler S."/>
            <person name="Jermiin L.S."/>
            <person name="Skirmuntt E.C."/>
            <person name="Katzourakis A."/>
            <person name="Burkitt-Gray L."/>
            <person name="Ray D.A."/>
            <person name="Sullivan K.A.M."/>
            <person name="Roscito J.G."/>
            <person name="Kirilenko B.M."/>
            <person name="Davalos L.M."/>
            <person name="Corthals A.P."/>
            <person name="Power M.L."/>
            <person name="Jones G."/>
            <person name="Ransome R.D."/>
            <person name="Dechmann D.K.N."/>
            <person name="Locatelli A.G."/>
            <person name="Puechmaille S.J."/>
            <person name="Fedrigo O."/>
            <person name="Jarvis E.D."/>
            <person name="Hiller M."/>
            <person name="Vernes S.C."/>
            <person name="Myers E.W."/>
            <person name="Teeling E.C."/>
        </authorList>
    </citation>
    <scope>NUCLEOTIDE SEQUENCE [LARGE SCALE GENOMIC DNA]</scope>
    <source>
        <strain evidence="1">MMolMol1</strain>
        <tissue evidence="1">Muscle</tissue>
    </source>
</reference>
<dbReference type="Proteomes" id="UP000550707">
    <property type="component" value="Unassembled WGS sequence"/>
</dbReference>
<evidence type="ECO:0000313" key="1">
    <source>
        <dbReference type="EMBL" id="KAF6462163.1"/>
    </source>
</evidence>